<dbReference type="RefSeq" id="WP_035195611.1">
    <property type="nucleotide sequence ID" value="NZ_JJRY01000007.1"/>
</dbReference>
<gene>
    <name evidence="3" type="ORF">M670_02219</name>
</gene>
<comment type="caution">
    <text evidence="3">The sequence shown here is derived from an EMBL/GenBank/DDBJ whole genome shotgun (WGS) entry which is preliminary data.</text>
</comment>
<sequence length="184" mass="20252">MRVIAGKCKGRPLKAVPGINTRPTTDKIKESIFNIIGPYFDGGEGLDLFGGSGGLGLEGLSRGLDKVIFVDRDRKAVDVIKQNIKFCGFEDQVEVFCNDANRALKAIMKRGFKFSHIFLDPPYKLKELEAIIADIDKAQLLSENGLIIAEHGIELVLPDTIGGLRLQRREVYGSTTAVSILNYK</sequence>
<proteinExistence type="predicted"/>
<dbReference type="EMBL" id="JJRY01000007">
    <property type="protein sequence ID" value="KEF38591.1"/>
    <property type="molecule type" value="Genomic_DNA"/>
</dbReference>
<evidence type="ECO:0000313" key="4">
    <source>
        <dbReference type="Proteomes" id="UP000027936"/>
    </source>
</evidence>
<dbReference type="InterPro" id="IPR004398">
    <property type="entry name" value="RNA_MeTrfase_RsmD"/>
</dbReference>
<dbReference type="Proteomes" id="UP000027936">
    <property type="component" value="Unassembled WGS sequence"/>
</dbReference>
<keyword evidence="2 3" id="KW-0808">Transferase</keyword>
<name>A0A072NMF2_SCHAZ</name>
<dbReference type="OrthoDB" id="9803017at2"/>
<dbReference type="PATRIC" id="fig|1348973.3.peg.2155"/>
<keyword evidence="1 3" id="KW-0489">Methyltransferase</keyword>
<dbReference type="PANTHER" id="PTHR43542">
    <property type="entry name" value="METHYLTRANSFERASE"/>
    <property type="match status" value="1"/>
</dbReference>
<evidence type="ECO:0000313" key="3">
    <source>
        <dbReference type="EMBL" id="KEF38591.1"/>
    </source>
</evidence>
<dbReference type="InterPro" id="IPR029063">
    <property type="entry name" value="SAM-dependent_MTases_sf"/>
</dbReference>
<accession>A0A072NMF2</accession>
<dbReference type="GO" id="GO:0008168">
    <property type="term" value="F:methyltransferase activity"/>
    <property type="evidence" value="ECO:0007669"/>
    <property type="project" value="UniProtKB-KW"/>
</dbReference>
<protein>
    <submittedName>
        <fullName evidence="3">RNA methyltransferase, RsmD family</fullName>
    </submittedName>
</protein>
<evidence type="ECO:0000256" key="2">
    <source>
        <dbReference type="ARBA" id="ARBA00022679"/>
    </source>
</evidence>
<dbReference type="NCBIfam" id="TIGR00095">
    <property type="entry name" value="16S rRNA (guanine(966)-N(2))-methyltransferase RsmD"/>
    <property type="match status" value="1"/>
</dbReference>
<dbReference type="SUPFAM" id="SSF53335">
    <property type="entry name" value="S-adenosyl-L-methionine-dependent methyltransferases"/>
    <property type="match status" value="1"/>
</dbReference>
<dbReference type="Pfam" id="PF03602">
    <property type="entry name" value="Cons_hypoth95"/>
    <property type="match status" value="1"/>
</dbReference>
<dbReference type="PANTHER" id="PTHR43542:SF1">
    <property type="entry name" value="METHYLTRANSFERASE"/>
    <property type="match status" value="1"/>
</dbReference>
<dbReference type="GO" id="GO:0031167">
    <property type="term" value="P:rRNA methylation"/>
    <property type="evidence" value="ECO:0007669"/>
    <property type="project" value="InterPro"/>
</dbReference>
<dbReference type="Gene3D" id="3.40.50.150">
    <property type="entry name" value="Vaccinia Virus protein VP39"/>
    <property type="match status" value="1"/>
</dbReference>
<dbReference type="AlphaFoldDB" id="A0A072NMF2"/>
<organism evidence="3 4">
    <name type="scientific">Schinkia azotoformans MEV2011</name>
    <dbReference type="NCBI Taxonomy" id="1348973"/>
    <lineage>
        <taxon>Bacteria</taxon>
        <taxon>Bacillati</taxon>
        <taxon>Bacillota</taxon>
        <taxon>Bacilli</taxon>
        <taxon>Bacillales</taxon>
        <taxon>Bacillaceae</taxon>
        <taxon>Calidifontibacillus/Schinkia group</taxon>
        <taxon>Schinkia</taxon>
    </lineage>
</organism>
<reference evidence="3 4" key="1">
    <citation type="submission" date="2014-04" db="EMBL/GenBank/DDBJ databases">
        <title>Draft genome sequence of Bacillus azotoformans MEV2011, a (co-) denitrifying strain unable to grow in the presence of oxygen.</title>
        <authorList>
            <person name="Nielsen M."/>
            <person name="Schreiber L."/>
            <person name="Finster K."/>
            <person name="Schramm A."/>
        </authorList>
    </citation>
    <scope>NUCLEOTIDE SEQUENCE [LARGE SCALE GENOMIC DNA]</scope>
    <source>
        <strain evidence="3 4">MEV2011</strain>
    </source>
</reference>
<evidence type="ECO:0000256" key="1">
    <source>
        <dbReference type="ARBA" id="ARBA00022603"/>
    </source>
</evidence>
<dbReference type="PIRSF" id="PIRSF004553">
    <property type="entry name" value="CHP00095"/>
    <property type="match status" value="1"/>
</dbReference>